<dbReference type="Pfam" id="PF07110">
    <property type="entry name" value="EthD"/>
    <property type="match status" value="1"/>
</dbReference>
<sequence length="78" mass="8818">MDFDGCSTLWFKTWDDFESFFTSPDYEGSLTEDCKHFTDLDDGLSVFAGHDVIAFGKGIPDIDDQNGITEYPRQKPAL</sequence>
<gene>
    <name evidence="3" type="ORF">QQZ08_008188</name>
</gene>
<reference evidence="3 4" key="1">
    <citation type="journal article" date="2025" name="Microbiol. Resour. Announc.">
        <title>Draft genome sequences for Neonectria magnoliae and Neonectria punicea, canker pathogens of Liriodendron tulipifera and Acer saccharum in West Virginia.</title>
        <authorList>
            <person name="Petronek H.M."/>
            <person name="Kasson M.T."/>
            <person name="Metheny A.M."/>
            <person name="Stauder C.M."/>
            <person name="Lovett B."/>
            <person name="Lynch S.C."/>
            <person name="Garnas J.R."/>
            <person name="Kasson L.R."/>
            <person name="Stajich J.E."/>
        </authorList>
    </citation>
    <scope>NUCLEOTIDE SEQUENCE [LARGE SCALE GENOMIC DNA]</scope>
    <source>
        <strain evidence="3 4">NRRL 64651</strain>
    </source>
</reference>
<accession>A0ABR1HW81</accession>
<dbReference type="Gene3D" id="3.30.70.100">
    <property type="match status" value="1"/>
</dbReference>
<protein>
    <recommendedName>
        <fullName evidence="2">EthD domain-containing protein</fullName>
    </recommendedName>
</protein>
<dbReference type="EMBL" id="JAZAVK010000084">
    <property type="protein sequence ID" value="KAK7425291.1"/>
    <property type="molecule type" value="Genomic_DNA"/>
</dbReference>
<feature type="domain" description="EthD" evidence="2">
    <location>
        <begin position="1"/>
        <end position="40"/>
    </location>
</feature>
<name>A0ABR1HW81_9HYPO</name>
<evidence type="ECO:0000259" key="2">
    <source>
        <dbReference type="Pfam" id="PF07110"/>
    </source>
</evidence>
<evidence type="ECO:0000313" key="3">
    <source>
        <dbReference type="EMBL" id="KAK7425291.1"/>
    </source>
</evidence>
<dbReference type="InterPro" id="IPR011008">
    <property type="entry name" value="Dimeric_a/b-barrel"/>
</dbReference>
<evidence type="ECO:0000256" key="1">
    <source>
        <dbReference type="ARBA" id="ARBA00005986"/>
    </source>
</evidence>
<proteinExistence type="inferred from homology"/>
<comment type="caution">
    <text evidence="3">The sequence shown here is derived from an EMBL/GenBank/DDBJ whole genome shotgun (WGS) entry which is preliminary data.</text>
</comment>
<dbReference type="SUPFAM" id="SSF54909">
    <property type="entry name" value="Dimeric alpha+beta barrel"/>
    <property type="match status" value="1"/>
</dbReference>
<dbReference type="InterPro" id="IPR009799">
    <property type="entry name" value="EthD_dom"/>
</dbReference>
<evidence type="ECO:0000313" key="4">
    <source>
        <dbReference type="Proteomes" id="UP001498421"/>
    </source>
</evidence>
<organism evidence="3 4">
    <name type="scientific">Neonectria magnoliae</name>
    <dbReference type="NCBI Taxonomy" id="2732573"/>
    <lineage>
        <taxon>Eukaryota</taxon>
        <taxon>Fungi</taxon>
        <taxon>Dikarya</taxon>
        <taxon>Ascomycota</taxon>
        <taxon>Pezizomycotina</taxon>
        <taxon>Sordariomycetes</taxon>
        <taxon>Hypocreomycetidae</taxon>
        <taxon>Hypocreales</taxon>
        <taxon>Nectriaceae</taxon>
        <taxon>Neonectria</taxon>
    </lineage>
</organism>
<comment type="similarity">
    <text evidence="1">Belongs to the tpcK family.</text>
</comment>
<dbReference type="Proteomes" id="UP001498421">
    <property type="component" value="Unassembled WGS sequence"/>
</dbReference>
<keyword evidence="4" id="KW-1185">Reference proteome</keyword>